<protein>
    <recommendedName>
        <fullName evidence="7">CCHC-type domain-containing protein</fullName>
    </recommendedName>
</protein>
<sequence>MQDDLKSGRIYASSSHVVDGSSEIKICQSRINRLLPQIITGIERNNIAFLEPIVSRLNHYYNRLTLVSPPSADMREEWTGVRETITRTKRQVFRILYPANQSTNQYSVSSVSNSTVPAHNSTAVSSGSAQQNNQLSLAGAVGGDSSGMERRSSASARGASTGAIPKRTSNQSVDDLLLLSGQASAQASNAAAQAHGGQGLPVDPRPHSLGRGRGQPIFNPNHPQRNPQPRPPNLGRDITPPPRPGNDDAEYNELRDRVLCDLLRRERQPTEGARVPKAIHNWPFKFRGTKDSTNLNTFLDRVESFAFSEGVNNAMLLRAIKHLLQDDALDWYSRALNEGELDTWENFKLMIRQEYLSSHYGQLLREEASSRYQGANEKFQKYYRDISALFRFVQPPMSQEDKFFILKKNMNPEYATILASARPQTIQDMVEVCNAYDDTRTLLTHQRRTPIPHSSLLEPNLATPSGSQRSQANNAGWQRFGGRVNAIDSREENQDRRGRYDATSADQRDNLDEDDWTEQIEQLTQQICAIRTQFQKRSNEQYRRGGNYAGQRWQSHQQQPVAEEQQPMGARNNNQQSESTQPRANQRSPEQVATRPRAEQRQGTLLCWNCDEEGHRFTDCDKAQAVFFCYRCGRKGYTLRNCPECYAEQENGQAGSHDNRPHATINILGKEITGLLDSGANCSLLGGAWVDIVDELQLKRGTLKGGIQTADGTKHEIEEFANLPIAYNGRHETIPVLLIPSLPNSLILGMNFWEAFGVKAICCSITTKPIETEPHPEPMRELNKQEQWQLDKAIAKFPCSREGMIGRTTKYVHRIDIGEAKPKKQRVYVMSKYVLDEVNKEVDRMLALDVIEEAMFSPWNNPLVAVKKKTGQYRVCLDARYLNSIMQNEGHPIPQIANIINNLGGCSAKHEATGVSPHFANFGRDLILHTDLYKQQDLNAPDDPKLAQDLRLAKLKRIHEFVIQKIKNNHEKSKQRYNLRTRAVSFKAETASAARAHPRKRAGTPTRGTVVPENRNKDQGHRKRPSTPLEAVTTPSRDHQDAEGTPICCQITIRTPVKENRAKTHEDRPEPKASSATIARPSLAEDQESGERRPRKTKGIACERSLFLRRLRTALICAVPEQQHGRSSHETAGTSPRGFSRAIGFVWRINSVERRGASWCQAPIARARERGQLASCARAAASTGAEEVWGSRVHRGQTSPRRQEQSGPSRHARPDRTKQLRLVSSAEGGKTVIAQITCV</sequence>
<dbReference type="PROSITE" id="PS00141">
    <property type="entry name" value="ASP_PROTEASE"/>
    <property type="match status" value="1"/>
</dbReference>
<evidence type="ECO:0000313" key="9">
    <source>
        <dbReference type="Proteomes" id="UP001562425"/>
    </source>
</evidence>
<dbReference type="InterPro" id="IPR001878">
    <property type="entry name" value="Znf_CCHC"/>
</dbReference>
<dbReference type="InterPro" id="IPR036875">
    <property type="entry name" value="Znf_CCHC_sf"/>
</dbReference>
<accession>A0ABD1DAG5</accession>
<dbReference type="GO" id="GO:0008270">
    <property type="term" value="F:zinc ion binding"/>
    <property type="evidence" value="ECO:0007669"/>
    <property type="project" value="UniProtKB-KW"/>
</dbReference>
<reference evidence="8 9" key="1">
    <citation type="submission" date="2024-05" db="EMBL/GenBank/DDBJ databases">
        <title>Culex pipiens pipiens assembly and annotation.</title>
        <authorList>
            <person name="Alout H."/>
            <person name="Durand T."/>
        </authorList>
    </citation>
    <scope>NUCLEOTIDE SEQUENCE [LARGE SCALE GENOMIC DNA]</scope>
    <source>
        <strain evidence="8">HA-2024</strain>
        <tissue evidence="8">Whole body</tissue>
    </source>
</reference>
<keyword evidence="1" id="KW-0808">Transferase</keyword>
<keyword evidence="2" id="KW-0548">Nucleotidyltransferase</keyword>
<dbReference type="SUPFAM" id="SSF50630">
    <property type="entry name" value="Acid proteases"/>
    <property type="match status" value="1"/>
</dbReference>
<feature type="region of interest" description="Disordered" evidence="6">
    <location>
        <begin position="188"/>
        <end position="252"/>
    </location>
</feature>
<feature type="domain" description="CCHC-type" evidence="7">
    <location>
        <begin position="607"/>
        <end position="622"/>
    </location>
</feature>
<keyword evidence="5" id="KW-0863">Zinc-finger</keyword>
<dbReference type="SMART" id="SM00343">
    <property type="entry name" value="ZnF_C2HC"/>
    <property type="match status" value="2"/>
</dbReference>
<dbReference type="InterPro" id="IPR021109">
    <property type="entry name" value="Peptidase_aspartic_dom_sf"/>
</dbReference>
<comment type="caution">
    <text evidence="8">The sequence shown here is derived from an EMBL/GenBank/DDBJ whole genome shotgun (WGS) entry which is preliminary data.</text>
</comment>
<evidence type="ECO:0000256" key="1">
    <source>
        <dbReference type="ARBA" id="ARBA00022679"/>
    </source>
</evidence>
<feature type="region of interest" description="Disordered" evidence="6">
    <location>
        <begin position="447"/>
        <end position="513"/>
    </location>
</feature>
<name>A0ABD1DAG5_CULPP</name>
<keyword evidence="3" id="KW-0540">Nuclease</keyword>
<proteinExistence type="predicted"/>
<evidence type="ECO:0000256" key="6">
    <source>
        <dbReference type="SAM" id="MobiDB-lite"/>
    </source>
</evidence>
<dbReference type="PANTHER" id="PTHR37984:SF5">
    <property type="entry name" value="PROTEIN NYNRIN-LIKE"/>
    <property type="match status" value="1"/>
</dbReference>
<keyword evidence="4" id="KW-0255">Endonuclease</keyword>
<evidence type="ECO:0000256" key="2">
    <source>
        <dbReference type="ARBA" id="ARBA00022695"/>
    </source>
</evidence>
<feature type="compositionally biased region" description="Polar residues" evidence="6">
    <location>
        <begin position="1196"/>
        <end position="1208"/>
    </location>
</feature>
<evidence type="ECO:0000313" key="8">
    <source>
        <dbReference type="EMBL" id="KAL1396067.1"/>
    </source>
</evidence>
<dbReference type="InterPro" id="IPR043502">
    <property type="entry name" value="DNA/RNA_pol_sf"/>
</dbReference>
<evidence type="ECO:0000256" key="3">
    <source>
        <dbReference type="ARBA" id="ARBA00022722"/>
    </source>
</evidence>
<keyword evidence="5" id="KW-0862">Zinc</keyword>
<evidence type="ECO:0000259" key="7">
    <source>
        <dbReference type="PROSITE" id="PS50158"/>
    </source>
</evidence>
<dbReference type="InterPro" id="IPR045358">
    <property type="entry name" value="Ty3_capsid"/>
</dbReference>
<feature type="region of interest" description="Disordered" evidence="6">
    <location>
        <begin position="988"/>
        <end position="1097"/>
    </location>
</feature>
<dbReference type="GO" id="GO:0016779">
    <property type="term" value="F:nucleotidyltransferase activity"/>
    <property type="evidence" value="ECO:0007669"/>
    <property type="project" value="UniProtKB-KW"/>
</dbReference>
<feature type="compositionally biased region" description="Polar residues" evidence="6">
    <location>
        <begin position="462"/>
        <end position="476"/>
    </location>
</feature>
<dbReference type="SUPFAM" id="SSF57756">
    <property type="entry name" value="Retrovirus zinc finger-like domains"/>
    <property type="match status" value="1"/>
</dbReference>
<evidence type="ECO:0000256" key="5">
    <source>
        <dbReference type="PROSITE-ProRule" id="PRU00047"/>
    </source>
</evidence>
<dbReference type="CDD" id="cd00303">
    <property type="entry name" value="retropepsin_like"/>
    <property type="match status" value="1"/>
</dbReference>
<dbReference type="InterPro" id="IPR001969">
    <property type="entry name" value="Aspartic_peptidase_AS"/>
</dbReference>
<feature type="domain" description="CCHC-type" evidence="7">
    <location>
        <begin position="629"/>
        <end position="644"/>
    </location>
</feature>
<dbReference type="AlphaFoldDB" id="A0ABD1DAG5"/>
<dbReference type="Gene3D" id="4.10.60.10">
    <property type="entry name" value="Zinc finger, CCHC-type"/>
    <property type="match status" value="1"/>
</dbReference>
<evidence type="ECO:0000256" key="4">
    <source>
        <dbReference type="ARBA" id="ARBA00022759"/>
    </source>
</evidence>
<dbReference type="GO" id="GO:0004519">
    <property type="term" value="F:endonuclease activity"/>
    <property type="evidence" value="ECO:0007669"/>
    <property type="project" value="UniProtKB-KW"/>
</dbReference>
<dbReference type="GO" id="GO:0071897">
    <property type="term" value="P:DNA biosynthetic process"/>
    <property type="evidence" value="ECO:0007669"/>
    <property type="project" value="UniProtKB-ARBA"/>
</dbReference>
<dbReference type="SUPFAM" id="SSF56672">
    <property type="entry name" value="DNA/RNA polymerases"/>
    <property type="match status" value="1"/>
</dbReference>
<feature type="compositionally biased region" description="Low complexity" evidence="6">
    <location>
        <begin position="153"/>
        <end position="163"/>
    </location>
</feature>
<keyword evidence="4" id="KW-0378">Hydrolase</keyword>
<dbReference type="EMBL" id="JBEHCU010006850">
    <property type="protein sequence ID" value="KAL1396067.1"/>
    <property type="molecule type" value="Genomic_DNA"/>
</dbReference>
<keyword evidence="9" id="KW-1185">Reference proteome</keyword>
<dbReference type="PROSITE" id="PS50158">
    <property type="entry name" value="ZF_CCHC"/>
    <property type="match status" value="2"/>
</dbReference>
<feature type="region of interest" description="Disordered" evidence="6">
    <location>
        <begin position="1187"/>
        <end position="1219"/>
    </location>
</feature>
<dbReference type="InterPro" id="IPR050951">
    <property type="entry name" value="Retrovirus_Pol_polyprotein"/>
</dbReference>
<dbReference type="Proteomes" id="UP001562425">
    <property type="component" value="Unassembled WGS sequence"/>
</dbReference>
<feature type="region of interest" description="Disordered" evidence="6">
    <location>
        <begin position="548"/>
        <end position="598"/>
    </location>
</feature>
<organism evidence="8 9">
    <name type="scientific">Culex pipiens pipiens</name>
    <name type="common">Northern house mosquito</name>
    <dbReference type="NCBI Taxonomy" id="38569"/>
    <lineage>
        <taxon>Eukaryota</taxon>
        <taxon>Metazoa</taxon>
        <taxon>Ecdysozoa</taxon>
        <taxon>Arthropoda</taxon>
        <taxon>Hexapoda</taxon>
        <taxon>Insecta</taxon>
        <taxon>Pterygota</taxon>
        <taxon>Neoptera</taxon>
        <taxon>Endopterygota</taxon>
        <taxon>Diptera</taxon>
        <taxon>Nematocera</taxon>
        <taxon>Culicoidea</taxon>
        <taxon>Culicidae</taxon>
        <taxon>Culicinae</taxon>
        <taxon>Culicini</taxon>
        <taxon>Culex</taxon>
        <taxon>Culex</taxon>
    </lineage>
</organism>
<feature type="compositionally biased region" description="Basic and acidic residues" evidence="6">
    <location>
        <begin position="1056"/>
        <end position="1071"/>
    </location>
</feature>
<feature type="region of interest" description="Disordered" evidence="6">
    <location>
        <begin position="111"/>
        <end position="168"/>
    </location>
</feature>
<keyword evidence="5" id="KW-0479">Metal-binding</keyword>
<dbReference type="Gene3D" id="2.40.70.10">
    <property type="entry name" value="Acid Proteases"/>
    <property type="match status" value="1"/>
</dbReference>
<feature type="compositionally biased region" description="Polar residues" evidence="6">
    <location>
        <begin position="111"/>
        <end position="136"/>
    </location>
</feature>
<dbReference type="Pfam" id="PF19259">
    <property type="entry name" value="Ty3_capsid"/>
    <property type="match status" value="1"/>
</dbReference>
<gene>
    <name evidence="8" type="ORF">pipiens_010785</name>
</gene>
<feature type="compositionally biased region" description="Basic and acidic residues" evidence="6">
    <location>
        <begin position="488"/>
        <end position="510"/>
    </location>
</feature>
<feature type="compositionally biased region" description="Polar residues" evidence="6">
    <location>
        <begin position="571"/>
        <end position="591"/>
    </location>
</feature>
<dbReference type="Gene3D" id="3.10.10.10">
    <property type="entry name" value="HIV Type 1 Reverse Transcriptase, subunit A, domain 1"/>
    <property type="match status" value="1"/>
</dbReference>
<dbReference type="PANTHER" id="PTHR37984">
    <property type="entry name" value="PROTEIN CBG26694"/>
    <property type="match status" value="1"/>
</dbReference>